<feature type="transmembrane region" description="Helical" evidence="1">
    <location>
        <begin position="130"/>
        <end position="149"/>
    </location>
</feature>
<accession>A0A4Y9YSU2</accession>
<gene>
    <name evidence="2" type="ORF">EVG20_g5579</name>
</gene>
<evidence type="ECO:0000313" key="2">
    <source>
        <dbReference type="EMBL" id="TFY65455.1"/>
    </source>
</evidence>
<keyword evidence="3" id="KW-1185">Reference proteome</keyword>
<reference evidence="2 3" key="1">
    <citation type="submission" date="2019-02" db="EMBL/GenBank/DDBJ databases">
        <title>Genome sequencing of the rare red list fungi Dentipellis fragilis.</title>
        <authorList>
            <person name="Buettner E."/>
            <person name="Kellner H."/>
        </authorList>
    </citation>
    <scope>NUCLEOTIDE SEQUENCE [LARGE SCALE GENOMIC DNA]</scope>
    <source>
        <strain evidence="2 3">DSM 105465</strain>
    </source>
</reference>
<dbReference type="EMBL" id="SEOQ01000335">
    <property type="protein sequence ID" value="TFY65455.1"/>
    <property type="molecule type" value="Genomic_DNA"/>
</dbReference>
<feature type="transmembrane region" description="Helical" evidence="1">
    <location>
        <begin position="56"/>
        <end position="74"/>
    </location>
</feature>
<evidence type="ECO:0000256" key="1">
    <source>
        <dbReference type="SAM" id="Phobius"/>
    </source>
</evidence>
<comment type="caution">
    <text evidence="2">The sequence shown here is derived from an EMBL/GenBank/DDBJ whole genome shotgun (WGS) entry which is preliminary data.</text>
</comment>
<feature type="transmembrane region" description="Helical" evidence="1">
    <location>
        <begin position="106"/>
        <end position="123"/>
    </location>
</feature>
<dbReference type="Proteomes" id="UP000298327">
    <property type="component" value="Unassembled WGS sequence"/>
</dbReference>
<evidence type="ECO:0000313" key="3">
    <source>
        <dbReference type="Proteomes" id="UP000298327"/>
    </source>
</evidence>
<keyword evidence="1" id="KW-0812">Transmembrane</keyword>
<name>A0A4Y9YSU2_9AGAM</name>
<dbReference type="AlphaFoldDB" id="A0A4Y9YSU2"/>
<keyword evidence="1" id="KW-1133">Transmembrane helix</keyword>
<dbReference type="OrthoDB" id="2524788at2759"/>
<feature type="transmembrane region" description="Helical" evidence="1">
    <location>
        <begin position="26"/>
        <end position="44"/>
    </location>
</feature>
<organism evidence="2 3">
    <name type="scientific">Dentipellis fragilis</name>
    <dbReference type="NCBI Taxonomy" id="205917"/>
    <lineage>
        <taxon>Eukaryota</taxon>
        <taxon>Fungi</taxon>
        <taxon>Dikarya</taxon>
        <taxon>Basidiomycota</taxon>
        <taxon>Agaricomycotina</taxon>
        <taxon>Agaricomycetes</taxon>
        <taxon>Russulales</taxon>
        <taxon>Hericiaceae</taxon>
        <taxon>Dentipellis</taxon>
    </lineage>
</organism>
<proteinExistence type="predicted"/>
<keyword evidence="1" id="KW-0472">Membrane</keyword>
<sequence>MSDVDHLESHRAADTEFLVRRGMTKGYELLSVLTPPVYAAFVLTRRGRSQFSINRLLRATWIGGAAGVATGGAFEYVRSANSRTETLRTRRIRDAYDVASLRADDHSTIGGILGATLIPAFFWKRGRAVHLVLGGAGLGSAVGLFAHFGRSLVGDNPPKPTSIPTQSPDSE</sequence>
<protein>
    <submittedName>
        <fullName evidence="2">Uncharacterized protein</fullName>
    </submittedName>
</protein>